<evidence type="ECO:0000313" key="2">
    <source>
        <dbReference type="EMBL" id="KJJ40073.1"/>
    </source>
</evidence>
<feature type="signal peptide" evidence="1">
    <location>
        <begin position="1"/>
        <end position="30"/>
    </location>
</feature>
<organism evidence="2 3">
    <name type="scientific">Aequorivita vladivostokensis</name>
    <dbReference type="NCBI Taxonomy" id="171194"/>
    <lineage>
        <taxon>Bacteria</taxon>
        <taxon>Pseudomonadati</taxon>
        <taxon>Bacteroidota</taxon>
        <taxon>Flavobacteriia</taxon>
        <taxon>Flavobacteriales</taxon>
        <taxon>Flavobacteriaceae</taxon>
        <taxon>Aequorivita</taxon>
    </lineage>
</organism>
<accession>A0ABR5DMT1</accession>
<keyword evidence="1" id="KW-0732">Signal</keyword>
<feature type="chain" id="PRO_5046540547" description="DUF4251 domain-containing protein" evidence="1">
    <location>
        <begin position="31"/>
        <end position="175"/>
    </location>
</feature>
<keyword evidence="3" id="KW-1185">Reference proteome</keyword>
<dbReference type="EMBL" id="JSVU01000001">
    <property type="protein sequence ID" value="KJJ40073.1"/>
    <property type="molecule type" value="Genomic_DNA"/>
</dbReference>
<gene>
    <name evidence="2" type="ORF">MB09_02690</name>
</gene>
<dbReference type="Proteomes" id="UP000033497">
    <property type="component" value="Unassembled WGS sequence"/>
</dbReference>
<sequence>MFVFIHFKRYIMKRTIFLMTLLLCFVLGNAQNTSSTSQVAPDAEQSAIETLLTSKNFEFVANTVLPLGQPPKNLVGSDYSVTFSPEMIVSNMPYYGRAYRTLMGRDKGMRFKGAPENFTVAAEDNNYKAHATVEDENDSYSILLTVEHSGIATLTISSNGRESIEYHGEVVSVKN</sequence>
<reference evidence="2 3" key="1">
    <citation type="submission" date="2014-10" db="EMBL/GenBank/DDBJ databases">
        <title>Genome sequencing of Vitellibacter vladivostokensis KMM 3516.</title>
        <authorList>
            <person name="Thevarajoo S."/>
            <person name="Selvaratnam C."/>
            <person name="Goh K.M."/>
            <person name="Chong C.S."/>
        </authorList>
    </citation>
    <scope>NUCLEOTIDE SEQUENCE [LARGE SCALE GENOMIC DNA]</scope>
    <source>
        <strain evidence="2 3">KMM 3516</strain>
    </source>
</reference>
<evidence type="ECO:0000313" key="3">
    <source>
        <dbReference type="Proteomes" id="UP000033497"/>
    </source>
</evidence>
<evidence type="ECO:0000256" key="1">
    <source>
        <dbReference type="SAM" id="SignalP"/>
    </source>
</evidence>
<dbReference type="Pfam" id="PF14059">
    <property type="entry name" value="DUF4251"/>
    <property type="match status" value="1"/>
</dbReference>
<comment type="caution">
    <text evidence="2">The sequence shown here is derived from an EMBL/GenBank/DDBJ whole genome shotgun (WGS) entry which is preliminary data.</text>
</comment>
<protein>
    <recommendedName>
        <fullName evidence="4">DUF4251 domain-containing protein</fullName>
    </recommendedName>
</protein>
<proteinExistence type="predicted"/>
<name>A0ABR5DMT1_9FLAO</name>
<evidence type="ECO:0008006" key="4">
    <source>
        <dbReference type="Google" id="ProtNLM"/>
    </source>
</evidence>
<dbReference type="Gene3D" id="2.40.128.410">
    <property type="match status" value="1"/>
</dbReference>
<dbReference type="InterPro" id="IPR025347">
    <property type="entry name" value="DUF4251"/>
</dbReference>